<dbReference type="PROSITE" id="PS00194">
    <property type="entry name" value="THIOREDOXIN_1"/>
    <property type="match status" value="1"/>
</dbReference>
<dbReference type="PROSITE" id="PS51352">
    <property type="entry name" value="THIOREDOXIN_2"/>
    <property type="match status" value="1"/>
</dbReference>
<dbReference type="AlphaFoldDB" id="A0AAW1RYR2"/>
<dbReference type="FunFam" id="3.40.30.10:FF:000245">
    <property type="entry name" value="Thioredoxin"/>
    <property type="match status" value="1"/>
</dbReference>
<accession>A0AAW1RYR2</accession>
<feature type="domain" description="Thioredoxin" evidence="5">
    <location>
        <begin position="1"/>
        <end position="108"/>
    </location>
</feature>
<dbReference type="InterPro" id="IPR029071">
    <property type="entry name" value="Ubiquitin-like_domsf"/>
</dbReference>
<gene>
    <name evidence="6" type="ORF">WJX74_002265</name>
</gene>
<dbReference type="CDD" id="cd02947">
    <property type="entry name" value="TRX_family"/>
    <property type="match status" value="1"/>
</dbReference>
<dbReference type="SMART" id="SM00166">
    <property type="entry name" value="UBX"/>
    <property type="match status" value="1"/>
</dbReference>
<evidence type="ECO:0000256" key="2">
    <source>
        <dbReference type="SAM" id="MobiDB-lite"/>
    </source>
</evidence>
<evidence type="ECO:0000313" key="7">
    <source>
        <dbReference type="Proteomes" id="UP001438707"/>
    </source>
</evidence>
<feature type="compositionally biased region" description="Low complexity" evidence="2">
    <location>
        <begin position="124"/>
        <end position="135"/>
    </location>
</feature>
<evidence type="ECO:0000256" key="3">
    <source>
        <dbReference type="SAM" id="Phobius"/>
    </source>
</evidence>
<dbReference type="Proteomes" id="UP001438707">
    <property type="component" value="Unassembled WGS sequence"/>
</dbReference>
<dbReference type="Pfam" id="PF00085">
    <property type="entry name" value="Thioredoxin"/>
    <property type="match status" value="1"/>
</dbReference>
<evidence type="ECO:0000313" key="6">
    <source>
        <dbReference type="EMBL" id="KAK9838732.1"/>
    </source>
</evidence>
<dbReference type="InterPro" id="IPR005182">
    <property type="entry name" value="YdbS-like_PH"/>
</dbReference>
<keyword evidence="3" id="KW-0812">Transmembrane</keyword>
<evidence type="ECO:0000256" key="1">
    <source>
        <dbReference type="ARBA" id="ARBA00023157"/>
    </source>
</evidence>
<evidence type="ECO:0000259" key="4">
    <source>
        <dbReference type="PROSITE" id="PS50033"/>
    </source>
</evidence>
<keyword evidence="1" id="KW-1015">Disulfide bond</keyword>
<dbReference type="CDD" id="cd01770">
    <property type="entry name" value="UBX_UBXN2"/>
    <property type="match status" value="1"/>
</dbReference>
<dbReference type="PANTHER" id="PTHR46115">
    <property type="entry name" value="THIOREDOXIN-LIKE PROTEIN 1"/>
    <property type="match status" value="1"/>
</dbReference>
<dbReference type="Gene3D" id="3.40.30.10">
    <property type="entry name" value="Glutaredoxin"/>
    <property type="match status" value="1"/>
</dbReference>
<comment type="caution">
    <text evidence="6">The sequence shown here is derived from an EMBL/GenBank/DDBJ whole genome shotgun (WGS) entry which is preliminary data.</text>
</comment>
<keyword evidence="3" id="KW-0472">Membrane</keyword>
<sequence>MGGQVLEITSKSQWTDGHRNTMHPVIVDFSAAWCGPCKAIAPHFEQWSQKYTGLAFWKVDVDQQQGIASEAGVRAMPTFQIFRQGKKVEEVRGADVKSLLALLEKYNAIGGPFSGQGRTLAGESSHSQPAAVSPAAPSPSPRPVRNPGSSQPSPFDYAGKPASSLGVQHKDGSGTAEGFDAAKPSTSVQIRLPTGTKLTGTFNPSQTVADLRRFLAKQAPSLGQSYTMTSSFPPRPLLDDMQSLEQAGVVNSVVNISARHLCPSGRRLHLRQQQLASLCTRAQENSEDRGLDFGEETFYEGPGPAAELVVSLLLGATLVYLPITLAVIGKKIWLKYKFTNRRVMVINTSPLFGNVIEIGYDKVKEVRSTNRAFGLWGDMVVFLKDGSKLEMTGVDRVKEMQEHVERFIV</sequence>
<dbReference type="InterPro" id="IPR001012">
    <property type="entry name" value="UBX_dom"/>
</dbReference>
<dbReference type="PRINTS" id="PR00421">
    <property type="entry name" value="THIOREDOXIN"/>
</dbReference>
<organism evidence="6 7">
    <name type="scientific">Apatococcus lobatus</name>
    <dbReference type="NCBI Taxonomy" id="904363"/>
    <lineage>
        <taxon>Eukaryota</taxon>
        <taxon>Viridiplantae</taxon>
        <taxon>Chlorophyta</taxon>
        <taxon>core chlorophytes</taxon>
        <taxon>Trebouxiophyceae</taxon>
        <taxon>Chlorellales</taxon>
        <taxon>Chlorellaceae</taxon>
        <taxon>Apatococcus</taxon>
    </lineage>
</organism>
<feature type="domain" description="UBX" evidence="4">
    <location>
        <begin position="181"/>
        <end position="257"/>
    </location>
</feature>
<proteinExistence type="predicted"/>
<evidence type="ECO:0000259" key="5">
    <source>
        <dbReference type="PROSITE" id="PS51352"/>
    </source>
</evidence>
<dbReference type="PROSITE" id="PS50033">
    <property type="entry name" value="UBX"/>
    <property type="match status" value="1"/>
</dbReference>
<protein>
    <submittedName>
        <fullName evidence="6">Uncharacterized protein</fullName>
    </submittedName>
</protein>
<dbReference type="Pfam" id="PF00789">
    <property type="entry name" value="UBX"/>
    <property type="match status" value="1"/>
</dbReference>
<keyword evidence="7" id="KW-1185">Reference proteome</keyword>
<keyword evidence="3" id="KW-1133">Transmembrane helix</keyword>
<reference evidence="6 7" key="1">
    <citation type="journal article" date="2024" name="Nat. Commun.">
        <title>Phylogenomics reveals the evolutionary origins of lichenization in chlorophyte algae.</title>
        <authorList>
            <person name="Puginier C."/>
            <person name="Libourel C."/>
            <person name="Otte J."/>
            <person name="Skaloud P."/>
            <person name="Haon M."/>
            <person name="Grisel S."/>
            <person name="Petersen M."/>
            <person name="Berrin J.G."/>
            <person name="Delaux P.M."/>
            <person name="Dal Grande F."/>
            <person name="Keller J."/>
        </authorList>
    </citation>
    <scope>NUCLEOTIDE SEQUENCE [LARGE SCALE GENOMIC DNA]</scope>
    <source>
        <strain evidence="6 7">SAG 2145</strain>
    </source>
</reference>
<dbReference type="Pfam" id="PF03703">
    <property type="entry name" value="bPH_2"/>
    <property type="match status" value="1"/>
</dbReference>
<dbReference type="SUPFAM" id="SSF52833">
    <property type="entry name" value="Thioredoxin-like"/>
    <property type="match status" value="1"/>
</dbReference>
<feature type="region of interest" description="Disordered" evidence="2">
    <location>
        <begin position="117"/>
        <end position="187"/>
    </location>
</feature>
<dbReference type="InterPro" id="IPR036249">
    <property type="entry name" value="Thioredoxin-like_sf"/>
</dbReference>
<dbReference type="SUPFAM" id="SSF54236">
    <property type="entry name" value="Ubiquitin-like"/>
    <property type="match status" value="1"/>
</dbReference>
<dbReference type="InterPro" id="IPR013766">
    <property type="entry name" value="Thioredoxin_domain"/>
</dbReference>
<dbReference type="InterPro" id="IPR017937">
    <property type="entry name" value="Thioredoxin_CS"/>
</dbReference>
<dbReference type="EMBL" id="JALJOS010000005">
    <property type="protein sequence ID" value="KAK9838732.1"/>
    <property type="molecule type" value="Genomic_DNA"/>
</dbReference>
<name>A0AAW1RYR2_9CHLO</name>
<feature type="transmembrane region" description="Helical" evidence="3">
    <location>
        <begin position="308"/>
        <end position="328"/>
    </location>
</feature>
<dbReference type="Gene3D" id="3.10.20.90">
    <property type="entry name" value="Phosphatidylinositol 3-kinase Catalytic Subunit, Chain A, domain 1"/>
    <property type="match status" value="1"/>
</dbReference>